<dbReference type="PROSITE" id="PS00893">
    <property type="entry name" value="NUDIX_BOX"/>
    <property type="match status" value="1"/>
</dbReference>
<accession>M6UKT6</accession>
<name>M6UKT6_9LEPT</name>
<dbReference type="InterPro" id="IPR020084">
    <property type="entry name" value="NUDIX_hydrolase_CS"/>
</dbReference>
<feature type="domain" description="Nudix hydrolase" evidence="2">
    <location>
        <begin position="1"/>
        <end position="104"/>
    </location>
</feature>
<dbReference type="GO" id="GO:0016787">
    <property type="term" value="F:hydrolase activity"/>
    <property type="evidence" value="ECO:0007669"/>
    <property type="project" value="UniProtKB-KW"/>
</dbReference>
<protein>
    <submittedName>
        <fullName evidence="3">NUDIX domain protein</fullName>
    </submittedName>
</protein>
<reference evidence="3 4" key="1">
    <citation type="submission" date="2013-01" db="EMBL/GenBank/DDBJ databases">
        <authorList>
            <person name="Harkins D.M."/>
            <person name="Durkin A.S."/>
            <person name="Brinkac L.M."/>
            <person name="Haft D.H."/>
            <person name="Selengut J.D."/>
            <person name="Sanka R."/>
            <person name="DePew J."/>
            <person name="Purushe J."/>
            <person name="Matthias M.A."/>
            <person name="Vinetz J.M."/>
            <person name="Sutton G.G."/>
            <person name="Nierman W.C."/>
            <person name="Fouts D.E."/>
        </authorList>
    </citation>
    <scope>NUCLEOTIDE SEQUENCE [LARGE SCALE GENOMIC DNA]</scope>
    <source>
        <strain evidence="3 4">ZUN179</strain>
    </source>
</reference>
<dbReference type="InterPro" id="IPR000086">
    <property type="entry name" value="NUDIX_hydrolase_dom"/>
</dbReference>
<organism evidence="3 4">
    <name type="scientific">Leptospira santarosai str. ZUN179</name>
    <dbReference type="NCBI Taxonomy" id="1049985"/>
    <lineage>
        <taxon>Bacteria</taxon>
        <taxon>Pseudomonadati</taxon>
        <taxon>Spirochaetota</taxon>
        <taxon>Spirochaetia</taxon>
        <taxon>Leptospirales</taxon>
        <taxon>Leptospiraceae</taxon>
        <taxon>Leptospira</taxon>
    </lineage>
</organism>
<dbReference type="AlphaFoldDB" id="M6UKT6"/>
<evidence type="ECO:0000313" key="4">
    <source>
        <dbReference type="Proteomes" id="UP000012160"/>
    </source>
</evidence>
<evidence type="ECO:0000259" key="2">
    <source>
        <dbReference type="PROSITE" id="PS51462"/>
    </source>
</evidence>
<evidence type="ECO:0000313" key="3">
    <source>
        <dbReference type="EMBL" id="EMO45732.1"/>
    </source>
</evidence>
<dbReference type="Pfam" id="PF00293">
    <property type="entry name" value="NUDIX"/>
    <property type="match status" value="1"/>
</dbReference>
<dbReference type="PROSITE" id="PS51462">
    <property type="entry name" value="NUDIX"/>
    <property type="match status" value="1"/>
</dbReference>
<keyword evidence="1" id="KW-0378">Hydrolase</keyword>
<sequence length="114" mass="13292">MFQGYWTFFGGQVESGENLKDALCRELEEELGCLPGNIGEELFHWEWQGEQQLTHNHCLPVCFEVKEEALVLNEGLAMRWFLWEELNERLPLVPGVCENLYKIKSFLDKTLSGR</sequence>
<dbReference type="Proteomes" id="UP000012160">
    <property type="component" value="Unassembled WGS sequence"/>
</dbReference>
<dbReference type="SUPFAM" id="SSF55811">
    <property type="entry name" value="Nudix"/>
    <property type="match status" value="1"/>
</dbReference>
<evidence type="ECO:0000256" key="1">
    <source>
        <dbReference type="ARBA" id="ARBA00022801"/>
    </source>
</evidence>
<gene>
    <name evidence="3" type="ORF">LEP1GSC187_1527</name>
</gene>
<dbReference type="Gene3D" id="3.90.79.10">
    <property type="entry name" value="Nucleoside Triphosphate Pyrophosphohydrolase"/>
    <property type="match status" value="1"/>
</dbReference>
<dbReference type="EMBL" id="AHOQ02000029">
    <property type="protein sequence ID" value="EMO45732.1"/>
    <property type="molecule type" value="Genomic_DNA"/>
</dbReference>
<dbReference type="InterPro" id="IPR015797">
    <property type="entry name" value="NUDIX_hydrolase-like_dom_sf"/>
</dbReference>
<proteinExistence type="predicted"/>
<comment type="caution">
    <text evidence="3">The sequence shown here is derived from an EMBL/GenBank/DDBJ whole genome shotgun (WGS) entry which is preliminary data.</text>
</comment>